<accession>A0AAV8Y905</accession>
<gene>
    <name evidence="5" type="ORF">NQ314_008484</name>
</gene>
<keyword evidence="6" id="KW-1185">Reference proteome</keyword>
<sequence>MVTNYMGLVLIVVSYSDGANILAIVPTPSYSHQIAYTHVWKELSLRGHKVTLITTDPLKDPKLTNLTEIDMKWTYSFASNIKEIVEDTLTMWNLYDVNLDITLKVAEALLSHYAVQDLLQHRTNFDVVLVEFFYPELLAFAEIYGCPKILISSLDTNPYFHKKMGNPSHPALHPDFATPFFGTLNFRERIISALFTLYLSIFYEYKIIPEKQKLLNKYFGTAKSVEELVDDVDMIFLNVNPVIQGSKALGPTTINTGNQRPAISTEPLPVKYNMFVNYIGCVLYLASYSHSADILAIIPFPSYSHQIASKQLWKELSLRGHKVTLITTDPLKDPTLTNLTEINTNWSYKIVSDISYMAENTLSMWNTYEGILNQMLEISEQQLSYSPVKDLINTHSHFDVVFSEFIYPEFLGFAEMYNCPKILISSLEANNYFHIKMGNPSHPILHPDMVTPFYGQLNFQERVISTLFSLYVLYFYNYRMMPEKQKILHKHFNTTKPIQKLVSDVDILFLNVNPVIQTPRALGPTTINFGHRRPISSKPLPKDLAEFLDSAKDGFIYFSLGSNVKSKDLKKDSLKAIIESLAEVPYKVLWKFEADTLPGKPDNVKLVKWAPQQNVLGK</sequence>
<evidence type="ECO:0000256" key="1">
    <source>
        <dbReference type="ARBA" id="ARBA00009995"/>
    </source>
</evidence>
<evidence type="ECO:0000256" key="2">
    <source>
        <dbReference type="ARBA" id="ARBA00022676"/>
    </source>
</evidence>
<evidence type="ECO:0008006" key="7">
    <source>
        <dbReference type="Google" id="ProtNLM"/>
    </source>
</evidence>
<feature type="signal peptide" evidence="4">
    <location>
        <begin position="1"/>
        <end position="18"/>
    </location>
</feature>
<dbReference type="InterPro" id="IPR050271">
    <property type="entry name" value="UDP-glycosyltransferase"/>
</dbReference>
<organism evidence="5 6">
    <name type="scientific">Rhamnusium bicolor</name>
    <dbReference type="NCBI Taxonomy" id="1586634"/>
    <lineage>
        <taxon>Eukaryota</taxon>
        <taxon>Metazoa</taxon>
        <taxon>Ecdysozoa</taxon>
        <taxon>Arthropoda</taxon>
        <taxon>Hexapoda</taxon>
        <taxon>Insecta</taxon>
        <taxon>Pterygota</taxon>
        <taxon>Neoptera</taxon>
        <taxon>Endopterygota</taxon>
        <taxon>Coleoptera</taxon>
        <taxon>Polyphaga</taxon>
        <taxon>Cucujiformia</taxon>
        <taxon>Chrysomeloidea</taxon>
        <taxon>Cerambycidae</taxon>
        <taxon>Lepturinae</taxon>
        <taxon>Rhagiini</taxon>
        <taxon>Rhamnusium</taxon>
    </lineage>
</organism>
<dbReference type="SUPFAM" id="SSF53756">
    <property type="entry name" value="UDP-Glycosyltransferase/glycogen phosphorylase"/>
    <property type="match status" value="2"/>
</dbReference>
<dbReference type="Pfam" id="PF00201">
    <property type="entry name" value="UDPGT"/>
    <property type="match status" value="2"/>
</dbReference>
<dbReference type="Proteomes" id="UP001162156">
    <property type="component" value="Unassembled WGS sequence"/>
</dbReference>
<name>A0AAV8Y905_9CUCU</name>
<keyword evidence="4" id="KW-0732">Signal</keyword>
<evidence type="ECO:0000313" key="5">
    <source>
        <dbReference type="EMBL" id="KAJ8948058.1"/>
    </source>
</evidence>
<comment type="similarity">
    <text evidence="1">Belongs to the UDP-glycosyltransferase family.</text>
</comment>
<dbReference type="PANTHER" id="PTHR48043">
    <property type="entry name" value="EG:EG0003.4 PROTEIN-RELATED"/>
    <property type="match status" value="1"/>
</dbReference>
<dbReference type="InterPro" id="IPR002213">
    <property type="entry name" value="UDP_glucos_trans"/>
</dbReference>
<reference evidence="5" key="1">
    <citation type="journal article" date="2023" name="Insect Mol. Biol.">
        <title>Genome sequencing provides insights into the evolution of gene families encoding plant cell wall-degrading enzymes in longhorned beetles.</title>
        <authorList>
            <person name="Shin N.R."/>
            <person name="Okamura Y."/>
            <person name="Kirsch R."/>
            <person name="Pauchet Y."/>
        </authorList>
    </citation>
    <scope>NUCLEOTIDE SEQUENCE</scope>
    <source>
        <strain evidence="5">RBIC_L_NR</strain>
    </source>
</reference>
<feature type="chain" id="PRO_5044012530" description="UDP-glycosyltransferase" evidence="4">
    <location>
        <begin position="19"/>
        <end position="618"/>
    </location>
</feature>
<evidence type="ECO:0000256" key="3">
    <source>
        <dbReference type="ARBA" id="ARBA00022679"/>
    </source>
</evidence>
<keyword evidence="2" id="KW-0328">Glycosyltransferase</keyword>
<dbReference type="GO" id="GO:0008194">
    <property type="term" value="F:UDP-glycosyltransferase activity"/>
    <property type="evidence" value="ECO:0007669"/>
    <property type="project" value="InterPro"/>
</dbReference>
<dbReference type="CDD" id="cd03784">
    <property type="entry name" value="GT1_Gtf-like"/>
    <property type="match status" value="1"/>
</dbReference>
<dbReference type="AlphaFoldDB" id="A0AAV8Y905"/>
<evidence type="ECO:0000313" key="6">
    <source>
        <dbReference type="Proteomes" id="UP001162156"/>
    </source>
</evidence>
<dbReference type="PANTHER" id="PTHR48043:SF159">
    <property type="entry name" value="EG:EG0003.4 PROTEIN-RELATED"/>
    <property type="match status" value="1"/>
</dbReference>
<evidence type="ECO:0000256" key="4">
    <source>
        <dbReference type="SAM" id="SignalP"/>
    </source>
</evidence>
<protein>
    <recommendedName>
        <fullName evidence="7">UDP-glycosyltransferase</fullName>
    </recommendedName>
</protein>
<proteinExistence type="inferred from homology"/>
<dbReference type="EMBL" id="JANEYF010002325">
    <property type="protein sequence ID" value="KAJ8948058.1"/>
    <property type="molecule type" value="Genomic_DNA"/>
</dbReference>
<keyword evidence="3" id="KW-0808">Transferase</keyword>
<dbReference type="Gene3D" id="3.40.50.2000">
    <property type="entry name" value="Glycogen Phosphorylase B"/>
    <property type="match status" value="3"/>
</dbReference>
<comment type="caution">
    <text evidence="5">The sequence shown here is derived from an EMBL/GenBank/DDBJ whole genome shotgun (WGS) entry which is preliminary data.</text>
</comment>